<dbReference type="PROSITE" id="PS51354">
    <property type="entry name" value="GLUTAREDOXIN_2"/>
    <property type="match status" value="1"/>
</dbReference>
<feature type="signal peptide" evidence="1">
    <location>
        <begin position="1"/>
        <end position="19"/>
    </location>
</feature>
<feature type="chain" id="PRO_5013346312" evidence="1">
    <location>
        <begin position="20"/>
        <end position="207"/>
    </location>
</feature>
<dbReference type="SUPFAM" id="SSF52833">
    <property type="entry name" value="Thioredoxin-like"/>
    <property type="match status" value="1"/>
</dbReference>
<evidence type="ECO:0000313" key="3">
    <source>
        <dbReference type="Proteomes" id="UP000198406"/>
    </source>
</evidence>
<keyword evidence="1" id="KW-0732">Signal</keyword>
<organism evidence="2 3">
    <name type="scientific">Fistulifera solaris</name>
    <name type="common">Oleaginous diatom</name>
    <dbReference type="NCBI Taxonomy" id="1519565"/>
    <lineage>
        <taxon>Eukaryota</taxon>
        <taxon>Sar</taxon>
        <taxon>Stramenopiles</taxon>
        <taxon>Ochrophyta</taxon>
        <taxon>Bacillariophyta</taxon>
        <taxon>Bacillariophyceae</taxon>
        <taxon>Bacillariophycidae</taxon>
        <taxon>Naviculales</taxon>
        <taxon>Naviculaceae</taxon>
        <taxon>Fistulifera</taxon>
    </lineage>
</organism>
<dbReference type="EMBL" id="BDSP01000041">
    <property type="protein sequence ID" value="GAX11538.1"/>
    <property type="molecule type" value="Genomic_DNA"/>
</dbReference>
<dbReference type="InParanoid" id="A0A1Z5JCN5"/>
<dbReference type="CDD" id="cd02066">
    <property type="entry name" value="GRX_family"/>
    <property type="match status" value="1"/>
</dbReference>
<dbReference type="InterPro" id="IPR036249">
    <property type="entry name" value="Thioredoxin-like_sf"/>
</dbReference>
<dbReference type="GO" id="GO:0005737">
    <property type="term" value="C:cytoplasm"/>
    <property type="evidence" value="ECO:0007669"/>
    <property type="project" value="TreeGrafter"/>
</dbReference>
<gene>
    <name evidence="2" type="ORF">FisN_22Lh229</name>
</gene>
<dbReference type="GO" id="GO:0015038">
    <property type="term" value="F:glutathione disulfide oxidoreductase activity"/>
    <property type="evidence" value="ECO:0007669"/>
    <property type="project" value="TreeGrafter"/>
</dbReference>
<evidence type="ECO:0000256" key="1">
    <source>
        <dbReference type="SAM" id="SignalP"/>
    </source>
</evidence>
<dbReference type="AlphaFoldDB" id="A0A1Z5JCN5"/>
<dbReference type="PANTHER" id="PTHR45694">
    <property type="entry name" value="GLUTAREDOXIN 2"/>
    <property type="match status" value="1"/>
</dbReference>
<dbReference type="Proteomes" id="UP000198406">
    <property type="component" value="Unassembled WGS sequence"/>
</dbReference>
<dbReference type="Gene3D" id="3.40.30.10">
    <property type="entry name" value="Glutaredoxin"/>
    <property type="match status" value="1"/>
</dbReference>
<proteinExistence type="predicted"/>
<sequence length="207" mass="21704">MRIQALVLSGALALSSVSAFVPSPSARKLLPYLPATSSNDVISPNAAIKVAAQGMTLLKPIFQLEAELQAAALGALAKVDKDEVAKEVADIVKANKIVIYTYALSPFSTEALSILDSTGYDYKNIELGLEWFTLGGKGSETRVALSKQVNNGATSLPKIFRGGKCIGGYAELAALVESGDLEAVLKKAGAKKKDEKAGVFAGLPFMK</sequence>
<dbReference type="OrthoDB" id="418495at2759"/>
<protein>
    <submittedName>
        <fullName evidence="2">Uncharacterized protein</fullName>
    </submittedName>
</protein>
<dbReference type="GO" id="GO:0034599">
    <property type="term" value="P:cellular response to oxidative stress"/>
    <property type="evidence" value="ECO:0007669"/>
    <property type="project" value="TreeGrafter"/>
</dbReference>
<dbReference type="PANTHER" id="PTHR45694:SF18">
    <property type="entry name" value="GLUTAREDOXIN-1-RELATED"/>
    <property type="match status" value="1"/>
</dbReference>
<accession>A0A1Z5JCN5</accession>
<comment type="caution">
    <text evidence="2">The sequence shown here is derived from an EMBL/GenBank/DDBJ whole genome shotgun (WGS) entry which is preliminary data.</text>
</comment>
<name>A0A1Z5JCN5_FISSO</name>
<keyword evidence="3" id="KW-1185">Reference proteome</keyword>
<reference evidence="2 3" key="1">
    <citation type="journal article" date="2015" name="Plant Cell">
        <title>Oil accumulation by the oleaginous diatom Fistulifera solaris as revealed by the genome and transcriptome.</title>
        <authorList>
            <person name="Tanaka T."/>
            <person name="Maeda Y."/>
            <person name="Veluchamy A."/>
            <person name="Tanaka M."/>
            <person name="Abida H."/>
            <person name="Marechal E."/>
            <person name="Bowler C."/>
            <person name="Muto M."/>
            <person name="Sunaga Y."/>
            <person name="Tanaka M."/>
            <person name="Yoshino T."/>
            <person name="Taniguchi T."/>
            <person name="Fukuda Y."/>
            <person name="Nemoto M."/>
            <person name="Matsumoto M."/>
            <person name="Wong P.S."/>
            <person name="Aburatani S."/>
            <person name="Fujibuchi W."/>
        </authorList>
    </citation>
    <scope>NUCLEOTIDE SEQUENCE [LARGE SCALE GENOMIC DNA]</scope>
    <source>
        <strain evidence="2 3">JPCC DA0580</strain>
    </source>
</reference>
<evidence type="ECO:0000313" key="2">
    <source>
        <dbReference type="EMBL" id="GAX11538.1"/>
    </source>
</evidence>